<evidence type="ECO:0000313" key="5">
    <source>
        <dbReference type="EMBL" id="AYQ74140.1"/>
    </source>
</evidence>
<evidence type="ECO:0000313" key="6">
    <source>
        <dbReference type="Proteomes" id="UP000269097"/>
    </source>
</evidence>
<keyword evidence="6" id="KW-1185">Reference proteome</keyword>
<dbReference type="RefSeq" id="WP_123042222.1">
    <property type="nucleotide sequence ID" value="NZ_CP033433.1"/>
</dbReference>
<protein>
    <recommendedName>
        <fullName evidence="4">Flagellar assembly factor FliW</fullName>
    </recommendedName>
</protein>
<evidence type="ECO:0000256" key="4">
    <source>
        <dbReference type="HAMAP-Rule" id="MF_01185"/>
    </source>
</evidence>
<comment type="subunit">
    <text evidence="4">Interacts with translational regulator CsrA and flagellin(s).</text>
</comment>
<sequence>MFDSFYGKTISMGGSILGFAELSNFVLTPVDESDPNPSFAYLQSEEDPEIGFLVTDPFRFVSSFEIGLSSQEEEALGVEDLENVAVLAIVTIAEPFVRSTLNLLAPLLINTKNLKGKQVVLPPESPYSTKTLFLAGSATAEGGA</sequence>
<proteinExistence type="inferred from homology"/>
<dbReference type="GO" id="GO:0005737">
    <property type="term" value="C:cytoplasm"/>
    <property type="evidence" value="ECO:0007669"/>
    <property type="project" value="UniProtKB-SubCell"/>
</dbReference>
<keyword evidence="5" id="KW-0969">Cilium</keyword>
<dbReference type="AlphaFoldDB" id="A0A3G3K184"/>
<comment type="similarity">
    <text evidence="4">Belongs to the FliW family.</text>
</comment>
<organism evidence="5 6">
    <name type="scientific">Cohnella candidum</name>
    <dbReference type="NCBI Taxonomy" id="2674991"/>
    <lineage>
        <taxon>Bacteria</taxon>
        <taxon>Bacillati</taxon>
        <taxon>Bacillota</taxon>
        <taxon>Bacilli</taxon>
        <taxon>Bacillales</taxon>
        <taxon>Paenibacillaceae</taxon>
        <taxon>Cohnella</taxon>
    </lineage>
</organism>
<keyword evidence="1 4" id="KW-0963">Cytoplasm</keyword>
<keyword evidence="3 4" id="KW-0810">Translation regulation</keyword>
<keyword evidence="2 4" id="KW-1005">Bacterial flagellum biogenesis</keyword>
<evidence type="ECO:0000256" key="1">
    <source>
        <dbReference type="ARBA" id="ARBA00022490"/>
    </source>
</evidence>
<dbReference type="GO" id="GO:0006417">
    <property type="term" value="P:regulation of translation"/>
    <property type="evidence" value="ECO:0007669"/>
    <property type="project" value="UniProtKB-KW"/>
</dbReference>
<dbReference type="Proteomes" id="UP000269097">
    <property type="component" value="Chromosome"/>
</dbReference>
<accession>A0A3G3K184</accession>
<dbReference type="PANTHER" id="PTHR39190">
    <property type="entry name" value="FLAGELLAR ASSEMBLY FACTOR FLIW"/>
    <property type="match status" value="1"/>
</dbReference>
<evidence type="ECO:0000256" key="3">
    <source>
        <dbReference type="ARBA" id="ARBA00022845"/>
    </source>
</evidence>
<gene>
    <name evidence="4" type="primary">fliW</name>
    <name evidence="5" type="ORF">EAV92_17160</name>
</gene>
<dbReference type="EMBL" id="CP033433">
    <property type="protein sequence ID" value="AYQ74140.1"/>
    <property type="molecule type" value="Genomic_DNA"/>
</dbReference>
<dbReference type="InterPro" id="IPR003775">
    <property type="entry name" value="Flagellar_assembly_factor_FliW"/>
</dbReference>
<comment type="function">
    <text evidence="4">Acts as an anti-CsrA protein, binds CsrA and prevents it from repressing translation of its target genes, one of which is flagellin. Binds to flagellin and participates in the assembly of the flagellum.</text>
</comment>
<keyword evidence="5" id="KW-0282">Flagellum</keyword>
<name>A0A3G3K184_9BACL</name>
<dbReference type="SUPFAM" id="SSF141457">
    <property type="entry name" value="BH3618-like"/>
    <property type="match status" value="1"/>
</dbReference>
<dbReference type="PANTHER" id="PTHR39190:SF1">
    <property type="entry name" value="FLAGELLAR ASSEMBLY FACTOR FLIW"/>
    <property type="match status" value="1"/>
</dbReference>
<dbReference type="KEGG" id="coh:EAV92_17160"/>
<dbReference type="HAMAP" id="MF_01185">
    <property type="entry name" value="FliW"/>
    <property type="match status" value="1"/>
</dbReference>
<dbReference type="InterPro" id="IPR024046">
    <property type="entry name" value="Flagellar_assmbl_FliW_dom_sf"/>
</dbReference>
<dbReference type="Gene3D" id="2.30.290.10">
    <property type="entry name" value="BH3618-like"/>
    <property type="match status" value="1"/>
</dbReference>
<comment type="subcellular location">
    <subcellularLocation>
        <location evidence="4">Cytoplasm</location>
    </subcellularLocation>
</comment>
<dbReference type="Pfam" id="PF02623">
    <property type="entry name" value="FliW"/>
    <property type="match status" value="1"/>
</dbReference>
<reference evidence="5 6" key="1">
    <citation type="submission" date="2018-10" db="EMBL/GenBank/DDBJ databases">
        <title>Genome Sequence of Cohnella sp.</title>
        <authorList>
            <person name="Srinivasan S."/>
            <person name="Kim M.K."/>
        </authorList>
    </citation>
    <scope>NUCLEOTIDE SEQUENCE [LARGE SCALE GENOMIC DNA]</scope>
    <source>
        <strain evidence="5 6">18JY8-7</strain>
    </source>
</reference>
<keyword evidence="5" id="KW-0966">Cell projection</keyword>
<evidence type="ECO:0000256" key="2">
    <source>
        <dbReference type="ARBA" id="ARBA00022795"/>
    </source>
</evidence>
<keyword evidence="4" id="KW-0143">Chaperone</keyword>
<dbReference type="GO" id="GO:0044780">
    <property type="term" value="P:bacterial-type flagellum assembly"/>
    <property type="evidence" value="ECO:0007669"/>
    <property type="project" value="UniProtKB-UniRule"/>
</dbReference>